<name>A0A386ZG31_9NOCA</name>
<protein>
    <submittedName>
        <fullName evidence="2">IS200/IS605 family transposase</fullName>
    </submittedName>
</protein>
<keyword evidence="3" id="KW-1185">Reference proteome</keyword>
<dbReference type="SUPFAM" id="SSF143422">
    <property type="entry name" value="Transposase IS200-like"/>
    <property type="match status" value="1"/>
</dbReference>
<dbReference type="InterPro" id="IPR002686">
    <property type="entry name" value="Transposase_17"/>
</dbReference>
<organism evidence="2 3">
    <name type="scientific">Nocardia yunnanensis</name>
    <dbReference type="NCBI Taxonomy" id="2382165"/>
    <lineage>
        <taxon>Bacteria</taxon>
        <taxon>Bacillati</taxon>
        <taxon>Actinomycetota</taxon>
        <taxon>Actinomycetes</taxon>
        <taxon>Mycobacteriales</taxon>
        <taxon>Nocardiaceae</taxon>
        <taxon>Nocardia</taxon>
    </lineage>
</organism>
<evidence type="ECO:0000313" key="3">
    <source>
        <dbReference type="Proteomes" id="UP000267164"/>
    </source>
</evidence>
<dbReference type="KEGG" id="nyu:D7D52_24215"/>
<dbReference type="InterPro" id="IPR036515">
    <property type="entry name" value="Transposase_17_sf"/>
</dbReference>
<dbReference type="AlphaFoldDB" id="A0A386ZG31"/>
<evidence type="ECO:0000259" key="1">
    <source>
        <dbReference type="SMART" id="SM01321"/>
    </source>
</evidence>
<dbReference type="PANTHER" id="PTHR33360:SF2">
    <property type="entry name" value="TRANSPOSASE FOR INSERTION SEQUENCE ELEMENT IS200"/>
    <property type="match status" value="1"/>
</dbReference>
<dbReference type="SMART" id="SM01321">
    <property type="entry name" value="Y1_Tnp"/>
    <property type="match status" value="1"/>
</dbReference>
<reference evidence="2 3" key="1">
    <citation type="submission" date="2018-09" db="EMBL/GenBank/DDBJ databases">
        <title>Nocardia yunnanensis sp. nov., an actinomycete isolated from a soil sample.</title>
        <authorList>
            <person name="Zhang J."/>
        </authorList>
    </citation>
    <scope>NUCLEOTIDE SEQUENCE [LARGE SCALE GENOMIC DNA]</scope>
    <source>
        <strain evidence="2 3">CFHS0054</strain>
    </source>
</reference>
<dbReference type="Pfam" id="PF01797">
    <property type="entry name" value="Y1_Tnp"/>
    <property type="match status" value="1"/>
</dbReference>
<dbReference type="GO" id="GO:0004803">
    <property type="term" value="F:transposase activity"/>
    <property type="evidence" value="ECO:0007669"/>
    <property type="project" value="InterPro"/>
</dbReference>
<dbReference type="EMBL" id="CP032568">
    <property type="protein sequence ID" value="AYF76410.1"/>
    <property type="molecule type" value="Genomic_DNA"/>
</dbReference>
<dbReference type="NCBIfam" id="NF033573">
    <property type="entry name" value="transpos_IS200"/>
    <property type="match status" value="1"/>
</dbReference>
<dbReference type="Gene3D" id="3.30.70.1290">
    <property type="entry name" value="Transposase IS200-like"/>
    <property type="match status" value="1"/>
</dbReference>
<feature type="domain" description="Transposase IS200-like" evidence="1">
    <location>
        <begin position="11"/>
        <end position="128"/>
    </location>
</feature>
<gene>
    <name evidence="2" type="primary">tnpA</name>
    <name evidence="2" type="ORF">D7D52_24215</name>
</gene>
<dbReference type="RefSeq" id="WP_120739900.1">
    <property type="nucleotide sequence ID" value="NZ_CP032568.1"/>
</dbReference>
<dbReference type="GO" id="GO:0006313">
    <property type="term" value="P:DNA transposition"/>
    <property type="evidence" value="ECO:0007669"/>
    <property type="project" value="InterPro"/>
</dbReference>
<sequence>MDEIRSNNQIVYRCVFDVVWCTKYRRPVIDASISERLAQIVHNVCVERHAQVAQLETYPDHVRLAVSCDPQLGIHRLVKQIKSRTSQELRTEFSSLCSRLPTLWTNSYFVATVGGATTEAVKHYVAQQPKN</sequence>
<dbReference type="GO" id="GO:0003677">
    <property type="term" value="F:DNA binding"/>
    <property type="evidence" value="ECO:0007669"/>
    <property type="project" value="InterPro"/>
</dbReference>
<accession>A0A386ZG31</accession>
<dbReference type="PANTHER" id="PTHR33360">
    <property type="entry name" value="TRANSPOSASE FOR INSERTION SEQUENCE ELEMENT IS200"/>
    <property type="match status" value="1"/>
</dbReference>
<proteinExistence type="predicted"/>
<evidence type="ECO:0000313" key="2">
    <source>
        <dbReference type="EMBL" id="AYF76410.1"/>
    </source>
</evidence>
<dbReference type="Proteomes" id="UP000267164">
    <property type="component" value="Chromosome"/>
</dbReference>
<dbReference type="OrthoDB" id="9798161at2"/>